<accession>A0ABU8W4P3</accession>
<comment type="similarity">
    <text evidence="1">Belongs to the short-chain dehydrogenases/reductases (SDR) family.</text>
</comment>
<dbReference type="InterPro" id="IPR002347">
    <property type="entry name" value="SDR_fam"/>
</dbReference>
<evidence type="ECO:0000313" key="4">
    <source>
        <dbReference type="Proteomes" id="UP001363010"/>
    </source>
</evidence>
<dbReference type="SUPFAM" id="SSF51735">
    <property type="entry name" value="NAD(P)-binding Rossmann-fold domains"/>
    <property type="match status" value="1"/>
</dbReference>
<dbReference type="CDD" id="cd05233">
    <property type="entry name" value="SDR_c"/>
    <property type="match status" value="1"/>
</dbReference>
<protein>
    <submittedName>
        <fullName evidence="3">SDR family oxidoreductase</fullName>
        <ecNumber evidence="3">1.-.-.-</ecNumber>
    </submittedName>
</protein>
<proteinExistence type="inferred from homology"/>
<dbReference type="GO" id="GO:0016491">
    <property type="term" value="F:oxidoreductase activity"/>
    <property type="evidence" value="ECO:0007669"/>
    <property type="project" value="UniProtKB-KW"/>
</dbReference>
<dbReference type="EC" id="1.-.-.-" evidence="3"/>
<dbReference type="EMBL" id="JBBKZV010000018">
    <property type="protein sequence ID" value="MEJ8825029.1"/>
    <property type="molecule type" value="Genomic_DNA"/>
</dbReference>
<dbReference type="PANTHER" id="PTHR43180:SF33">
    <property type="entry name" value="15-HYDROXYPROSTAGLANDIN DEHYDROGENASE [NAD(+)]-LIKE"/>
    <property type="match status" value="1"/>
</dbReference>
<keyword evidence="4" id="KW-1185">Reference proteome</keyword>
<dbReference type="Proteomes" id="UP001363010">
    <property type="component" value="Unassembled WGS sequence"/>
</dbReference>
<dbReference type="PANTHER" id="PTHR43180">
    <property type="entry name" value="3-OXOACYL-(ACYL-CARRIER-PROTEIN) REDUCTASE (AFU_ORTHOLOGUE AFUA_6G11210)"/>
    <property type="match status" value="1"/>
</dbReference>
<reference evidence="3 4" key="1">
    <citation type="submission" date="2024-03" db="EMBL/GenBank/DDBJ databases">
        <title>Novel species of the genus Variovorax.</title>
        <authorList>
            <person name="Liu Q."/>
            <person name="Xin Y.-H."/>
        </authorList>
    </citation>
    <scope>NUCLEOTIDE SEQUENCE [LARGE SCALE GENOMIC DNA]</scope>
    <source>
        <strain evidence="3 4">KACC 18501</strain>
    </source>
</reference>
<evidence type="ECO:0000313" key="3">
    <source>
        <dbReference type="EMBL" id="MEJ8825029.1"/>
    </source>
</evidence>
<organism evidence="3 4">
    <name type="scientific">Variovorax humicola</name>
    <dbReference type="NCBI Taxonomy" id="1769758"/>
    <lineage>
        <taxon>Bacteria</taxon>
        <taxon>Pseudomonadati</taxon>
        <taxon>Pseudomonadota</taxon>
        <taxon>Betaproteobacteria</taxon>
        <taxon>Burkholderiales</taxon>
        <taxon>Comamonadaceae</taxon>
        <taxon>Variovorax</taxon>
    </lineage>
</organism>
<dbReference type="PRINTS" id="PR00081">
    <property type="entry name" value="GDHRDH"/>
</dbReference>
<dbReference type="PROSITE" id="PS00061">
    <property type="entry name" value="ADH_SHORT"/>
    <property type="match status" value="1"/>
</dbReference>
<comment type="caution">
    <text evidence="3">The sequence shown here is derived from an EMBL/GenBank/DDBJ whole genome shotgun (WGS) entry which is preliminary data.</text>
</comment>
<dbReference type="RefSeq" id="WP_340366054.1">
    <property type="nucleotide sequence ID" value="NZ_JBBKZV010000018.1"/>
</dbReference>
<name>A0ABU8W4P3_9BURK</name>
<dbReference type="InterPro" id="IPR036291">
    <property type="entry name" value="NAD(P)-bd_dom_sf"/>
</dbReference>
<sequence>MDIKGKVVVVTGGASGIGKALCERFAQEGARGVVVADLDADGARRVAESIGGMGVGVNVAIESEMQALVRAATERFGQVDVFCSNAGIIVRADEDAANADWQRHWDVNLMAHVYAARAVLPQMLARGEGYLVQTASAAGLLSQVNAAPYSVTKHAAVGFAEWLSIAHGDRGIRVSCLCPQGVLTPMLVGADGEQRSKSFLGEGAVSPETVAGEVINAMREERFLVLPHPEVLTFLQRKTADYDRWIRGMRRLREKVVGMVGR</sequence>
<dbReference type="Pfam" id="PF00106">
    <property type="entry name" value="adh_short"/>
    <property type="match status" value="1"/>
</dbReference>
<gene>
    <name evidence="3" type="ORF">WKW80_23875</name>
</gene>
<dbReference type="Gene3D" id="3.40.50.720">
    <property type="entry name" value="NAD(P)-binding Rossmann-like Domain"/>
    <property type="match status" value="1"/>
</dbReference>
<keyword evidence="2 3" id="KW-0560">Oxidoreductase</keyword>
<evidence type="ECO:0000256" key="2">
    <source>
        <dbReference type="ARBA" id="ARBA00023002"/>
    </source>
</evidence>
<dbReference type="InterPro" id="IPR020904">
    <property type="entry name" value="Sc_DH/Rdtase_CS"/>
</dbReference>
<evidence type="ECO:0000256" key="1">
    <source>
        <dbReference type="ARBA" id="ARBA00006484"/>
    </source>
</evidence>